<reference evidence="1" key="2">
    <citation type="journal article" date="2015" name="Fish Shellfish Immunol.">
        <title>Early steps in the European eel (Anguilla anguilla)-Vibrio vulnificus interaction in the gills: Role of the RtxA13 toxin.</title>
        <authorList>
            <person name="Callol A."/>
            <person name="Pajuelo D."/>
            <person name="Ebbesson L."/>
            <person name="Teles M."/>
            <person name="MacKenzie S."/>
            <person name="Amaro C."/>
        </authorList>
    </citation>
    <scope>NUCLEOTIDE SEQUENCE</scope>
</reference>
<protein>
    <submittedName>
        <fullName evidence="1">Uncharacterized protein</fullName>
    </submittedName>
</protein>
<dbReference type="EMBL" id="GBXM01033317">
    <property type="protein sequence ID" value="JAH75260.1"/>
    <property type="molecule type" value="Transcribed_RNA"/>
</dbReference>
<accession>A0A0E9VCT6</accession>
<reference evidence="1" key="1">
    <citation type="submission" date="2014-11" db="EMBL/GenBank/DDBJ databases">
        <authorList>
            <person name="Amaro Gonzalez C."/>
        </authorList>
    </citation>
    <scope>NUCLEOTIDE SEQUENCE</scope>
</reference>
<evidence type="ECO:0000313" key="1">
    <source>
        <dbReference type="EMBL" id="JAH75260.1"/>
    </source>
</evidence>
<organism evidence="1">
    <name type="scientific">Anguilla anguilla</name>
    <name type="common">European freshwater eel</name>
    <name type="synonym">Muraena anguilla</name>
    <dbReference type="NCBI Taxonomy" id="7936"/>
    <lineage>
        <taxon>Eukaryota</taxon>
        <taxon>Metazoa</taxon>
        <taxon>Chordata</taxon>
        <taxon>Craniata</taxon>
        <taxon>Vertebrata</taxon>
        <taxon>Euteleostomi</taxon>
        <taxon>Actinopterygii</taxon>
        <taxon>Neopterygii</taxon>
        <taxon>Teleostei</taxon>
        <taxon>Anguilliformes</taxon>
        <taxon>Anguillidae</taxon>
        <taxon>Anguilla</taxon>
    </lineage>
</organism>
<dbReference type="AlphaFoldDB" id="A0A0E9VCT6"/>
<proteinExistence type="predicted"/>
<sequence length="27" mass="3260">MNCFDSRKSLLHHFQVGITSFQSVQWY</sequence>
<name>A0A0E9VCT6_ANGAN</name>